<dbReference type="PANTHER" id="PTHR42755:SF1">
    <property type="entry name" value="3-DEOXY-D-MANNO-OCTULOSONIC ACID TRANSFERASE, MITOCHONDRIAL-RELATED"/>
    <property type="match status" value="1"/>
</dbReference>
<evidence type="ECO:0000313" key="10">
    <source>
        <dbReference type="Proteomes" id="UP001515683"/>
    </source>
</evidence>
<comment type="function">
    <text evidence="7">Involved in lipopolysaccharide (LPS) biosynthesis. Catalyzes the transfer of 3-deoxy-D-manno-octulosonate (Kdo) residue(s) from CMP-Kdo to lipid IV(A), the tetraacyldisaccharide-1,4'-bisphosphate precursor of lipid A.</text>
</comment>
<proteinExistence type="inferred from homology"/>
<evidence type="ECO:0000256" key="3">
    <source>
        <dbReference type="ARBA" id="ARBA00019077"/>
    </source>
</evidence>
<name>A0ABX0RFK8_9GAMM</name>
<evidence type="ECO:0000256" key="6">
    <source>
        <dbReference type="ARBA" id="ARBA00049183"/>
    </source>
</evidence>
<evidence type="ECO:0000313" key="9">
    <source>
        <dbReference type="EMBL" id="NIF24106.1"/>
    </source>
</evidence>
<evidence type="ECO:0000256" key="7">
    <source>
        <dbReference type="RuleBase" id="RU365103"/>
    </source>
</evidence>
<dbReference type="Gene3D" id="3.40.50.11720">
    <property type="entry name" value="3-Deoxy-D-manno-octulosonic-acid transferase, N-terminal domain"/>
    <property type="match status" value="1"/>
</dbReference>
<dbReference type="Proteomes" id="UP001515683">
    <property type="component" value="Unassembled WGS sequence"/>
</dbReference>
<dbReference type="RefSeq" id="WP_167017885.1">
    <property type="nucleotide sequence ID" value="NZ_VWXF01000012.1"/>
</dbReference>
<protein>
    <recommendedName>
        <fullName evidence="3 7">3-deoxy-D-manno-octulosonic acid transferase</fullName>
        <shortName evidence="7">Kdo transferase</shortName>
        <ecNumber evidence="2 7">2.4.99.12</ecNumber>
    </recommendedName>
    <alternativeName>
        <fullName evidence="5 7">Lipid IV(A) 3-deoxy-D-manno-octulosonic acid transferase</fullName>
    </alternativeName>
</protein>
<reference evidence="9 10" key="1">
    <citation type="journal article" date="2019" name="bioRxiv">
        <title>Bacteria contribute to plant secondary compound degradation in a generalist herbivore system.</title>
        <authorList>
            <person name="Francoeur C.B."/>
            <person name="Khadempour L."/>
            <person name="Moreira-Soto R.D."/>
            <person name="Gotting K."/>
            <person name="Book A.J."/>
            <person name="Pinto-Tomas A.A."/>
            <person name="Keefover-Ring K."/>
            <person name="Currie C.R."/>
        </authorList>
    </citation>
    <scope>NUCLEOTIDE SEQUENCE [LARGE SCALE GENOMIC DNA]</scope>
    <source>
        <strain evidence="9">Acro-835</strain>
    </source>
</reference>
<keyword evidence="7" id="KW-0448">Lipopolysaccharide biosynthesis</keyword>
<evidence type="ECO:0000256" key="5">
    <source>
        <dbReference type="ARBA" id="ARBA00031445"/>
    </source>
</evidence>
<dbReference type="Gene3D" id="3.40.50.2000">
    <property type="entry name" value="Glycogen Phosphorylase B"/>
    <property type="match status" value="1"/>
</dbReference>
<comment type="subcellular location">
    <subcellularLocation>
        <location evidence="7">Cell membrane</location>
    </subcellularLocation>
</comment>
<comment type="catalytic activity">
    <reaction evidence="6 7">
        <text>lipid IVA (E. coli) + CMP-3-deoxy-beta-D-manno-octulosonate = alpha-Kdo-(2-&gt;6)-lipid IVA (E. coli) + CMP + H(+)</text>
        <dbReference type="Rhea" id="RHEA:28066"/>
        <dbReference type="ChEBI" id="CHEBI:15378"/>
        <dbReference type="ChEBI" id="CHEBI:58603"/>
        <dbReference type="ChEBI" id="CHEBI:60364"/>
        <dbReference type="ChEBI" id="CHEBI:60377"/>
        <dbReference type="ChEBI" id="CHEBI:85987"/>
        <dbReference type="EC" id="2.4.99.12"/>
    </reaction>
</comment>
<dbReference type="EC" id="2.4.99.12" evidence="2 7"/>
<evidence type="ECO:0000259" key="8">
    <source>
        <dbReference type="Pfam" id="PF04413"/>
    </source>
</evidence>
<sequence length="424" mass="48078">MTIIYTALLYLLQPFIWLRLWLRGRKAPAYRKRWAERYGYCSGKVEPGGIVLHSVSVGETLAAVPLVRALRHRYPDMPITVTTMTPTGSERAQSAFGKDVHHVYLPYDLPGSINRFLDNVDPCLVIIMETELWPNIIRILHQRNIPLVIANARLSERSARGYRKLGKFMRQLLQSITLIAAQNSEDGERFLSLGLKRSQLTVTGSLKFDISVTPELAARAITLRRQWASRRPVWIATSTHEGEEAIILAAHRELLQKWPELLLILVPRHPERFRDVEELTQKRGFSFIRRSSNQIPALETQVVIGDTMGELMLLYGIADLAFVGGSLVERGGHNPLEPAAHAIPVLMGPHTWNFKDICSKLQQAQGLITVTDAASLEKEVANLLQDEDYRLYYGRHAVEVLHQNQGALHRLLQLLEPYLPPRAH</sequence>
<comment type="similarity">
    <text evidence="7">Belongs to the glycosyltransferase group 1 family.</text>
</comment>
<dbReference type="NCBIfam" id="NF004385">
    <property type="entry name" value="PRK05749.1-1"/>
    <property type="match status" value="1"/>
</dbReference>
<accession>A0ABX0RFK8</accession>
<dbReference type="InterPro" id="IPR039901">
    <property type="entry name" value="Kdotransferase"/>
</dbReference>
<keyword evidence="10" id="KW-1185">Reference proteome</keyword>
<dbReference type="GO" id="GO:0016740">
    <property type="term" value="F:transferase activity"/>
    <property type="evidence" value="ECO:0007669"/>
    <property type="project" value="UniProtKB-KW"/>
</dbReference>
<dbReference type="InterPro" id="IPR007507">
    <property type="entry name" value="Glycos_transf_N"/>
</dbReference>
<gene>
    <name evidence="9" type="ORF">F3J40_21285</name>
</gene>
<comment type="caution">
    <text evidence="9">The sequence shown here is derived from an EMBL/GenBank/DDBJ whole genome shotgun (WGS) entry which is preliminary data.</text>
</comment>
<dbReference type="EMBL" id="VWXF01000012">
    <property type="protein sequence ID" value="NIF24106.1"/>
    <property type="molecule type" value="Genomic_DNA"/>
</dbReference>
<keyword evidence="7" id="KW-1003">Cell membrane</keyword>
<dbReference type="InterPro" id="IPR038107">
    <property type="entry name" value="Glycos_transf_N_sf"/>
</dbReference>
<evidence type="ECO:0000256" key="2">
    <source>
        <dbReference type="ARBA" id="ARBA00012621"/>
    </source>
</evidence>
<dbReference type="Pfam" id="PF04413">
    <property type="entry name" value="Glycos_transf_N"/>
    <property type="match status" value="1"/>
</dbReference>
<evidence type="ECO:0000256" key="1">
    <source>
        <dbReference type="ARBA" id="ARBA00004713"/>
    </source>
</evidence>
<keyword evidence="4 7" id="KW-0808">Transferase</keyword>
<organism evidence="9 10">
    <name type="scientific">Candidatus Pantoea multigeneris</name>
    <dbReference type="NCBI Taxonomy" id="2608357"/>
    <lineage>
        <taxon>Bacteria</taxon>
        <taxon>Pseudomonadati</taxon>
        <taxon>Pseudomonadota</taxon>
        <taxon>Gammaproteobacteria</taxon>
        <taxon>Enterobacterales</taxon>
        <taxon>Erwiniaceae</taxon>
        <taxon>Pantoea</taxon>
    </lineage>
</organism>
<evidence type="ECO:0000256" key="4">
    <source>
        <dbReference type="ARBA" id="ARBA00022679"/>
    </source>
</evidence>
<dbReference type="SUPFAM" id="SSF53756">
    <property type="entry name" value="UDP-Glycosyltransferase/glycogen phosphorylase"/>
    <property type="match status" value="1"/>
</dbReference>
<dbReference type="PANTHER" id="PTHR42755">
    <property type="entry name" value="3-DEOXY-MANNO-OCTULOSONATE CYTIDYLYLTRANSFERASE"/>
    <property type="match status" value="1"/>
</dbReference>
<dbReference type="NCBIfam" id="NF004388">
    <property type="entry name" value="PRK05749.1-4"/>
    <property type="match status" value="1"/>
</dbReference>
<feature type="domain" description="3-deoxy-D-manno-octulosonic-acid transferase N-terminal" evidence="8">
    <location>
        <begin position="32"/>
        <end position="210"/>
    </location>
</feature>
<comment type="pathway">
    <text evidence="1 7">Bacterial outer membrane biogenesis; LPS core biosynthesis.</text>
</comment>
<keyword evidence="7" id="KW-0472">Membrane</keyword>